<feature type="region of interest" description="Disordered" evidence="1">
    <location>
        <begin position="1"/>
        <end position="36"/>
    </location>
</feature>
<protein>
    <recommendedName>
        <fullName evidence="2">Replication-associated protein ORF2/G2P domain-containing protein</fullName>
    </recommendedName>
</protein>
<proteinExistence type="predicted"/>
<name>A0A7C2P4L6_UNCW3</name>
<evidence type="ECO:0000259" key="2">
    <source>
        <dbReference type="Pfam" id="PF23343"/>
    </source>
</evidence>
<comment type="caution">
    <text evidence="3">The sequence shown here is derived from an EMBL/GenBank/DDBJ whole genome shotgun (WGS) entry which is preliminary data.</text>
</comment>
<evidence type="ECO:0000313" key="3">
    <source>
        <dbReference type="EMBL" id="HEN28976.1"/>
    </source>
</evidence>
<feature type="domain" description="Replication-associated protein ORF2/G2P" evidence="2">
    <location>
        <begin position="119"/>
        <end position="242"/>
    </location>
</feature>
<accession>A0A7C2P4L6</accession>
<dbReference type="AlphaFoldDB" id="A0A7C2P4L6"/>
<organism evidence="3">
    <name type="scientific">candidate division WOR-3 bacterium</name>
    <dbReference type="NCBI Taxonomy" id="2052148"/>
    <lineage>
        <taxon>Bacteria</taxon>
        <taxon>Bacteria division WOR-3</taxon>
    </lineage>
</organism>
<gene>
    <name evidence="3" type="ORF">ENQ77_10105</name>
</gene>
<reference evidence="3" key="1">
    <citation type="journal article" date="2020" name="mSystems">
        <title>Genome- and Community-Level Interaction Insights into Carbon Utilization and Element Cycling Functions of Hydrothermarchaeota in Hydrothermal Sediment.</title>
        <authorList>
            <person name="Zhou Z."/>
            <person name="Liu Y."/>
            <person name="Xu W."/>
            <person name="Pan J."/>
            <person name="Luo Z.H."/>
            <person name="Li M."/>
        </authorList>
    </citation>
    <scope>NUCLEOTIDE SEQUENCE [LARGE SCALE GENOMIC DNA]</scope>
    <source>
        <strain evidence="3">SpSt-34</strain>
    </source>
</reference>
<dbReference type="EMBL" id="DSOL01000287">
    <property type="protein sequence ID" value="HEN28976.1"/>
    <property type="molecule type" value="Genomic_DNA"/>
</dbReference>
<sequence length="345" mass="41264">MIHLTHAKLKLPSNASSQPKHPKPKSPRNTPIHPSRYRAKRILETKRRLKQEDWEELYDYFNEYVEDVSNRVIVLKLFDEKEFLFIRYQHRFTKKRLKEVLKRFKEAWKKASSEHNVGVFITLTMDPSKHSNLMEALINISKSFNRFMSYLRKFFGFRPSYIKVLEAQDSGNPHYHVVFFGVERIMDHYELTEVLERLGFGQIHYEYKIVKDKSGKWVWANPKVRRTMRKDVQDYLVKYMTESFCSVLGWSSKKQSESRQPKQATLDDFPKQDLAKFKISYYFASNKRFFTCSMQFLTKTERKYVSGWIFVGSWYWHDVPDWILDATGAIIVPDNHSGWRILPVE</sequence>
<dbReference type="InterPro" id="IPR056906">
    <property type="entry name" value="ORF2/G2P_dom"/>
</dbReference>
<dbReference type="Pfam" id="PF23343">
    <property type="entry name" value="REP_ORF2-G2P"/>
    <property type="match status" value="1"/>
</dbReference>
<evidence type="ECO:0000256" key="1">
    <source>
        <dbReference type="SAM" id="MobiDB-lite"/>
    </source>
</evidence>